<evidence type="ECO:0000313" key="2">
    <source>
        <dbReference type="Proteomes" id="UP001197974"/>
    </source>
</evidence>
<name>A0ABY9JTK7_9BACI</name>
<keyword evidence="2" id="KW-1185">Reference proteome</keyword>
<dbReference type="Gene3D" id="3.30.2030.10">
    <property type="entry name" value="YwmB-like"/>
    <property type="match status" value="1"/>
</dbReference>
<dbReference type="RefSeq" id="WP_226542678.1">
    <property type="nucleotide sequence ID" value="NZ_CP129013.1"/>
</dbReference>
<gene>
    <name evidence="1" type="ORF">LC087_12145</name>
</gene>
<dbReference type="Gene3D" id="3.30.360.40">
    <property type="entry name" value="YwmB-like"/>
    <property type="match status" value="1"/>
</dbReference>
<dbReference type="Pfam" id="PF08680">
    <property type="entry name" value="DUF1779"/>
    <property type="match status" value="1"/>
</dbReference>
<dbReference type="Proteomes" id="UP001197974">
    <property type="component" value="Chromosome"/>
</dbReference>
<organism evidence="1 2">
    <name type="scientific">Bacillus carboniphilus</name>
    <dbReference type="NCBI Taxonomy" id="86663"/>
    <lineage>
        <taxon>Bacteria</taxon>
        <taxon>Bacillati</taxon>
        <taxon>Bacillota</taxon>
        <taxon>Bacilli</taxon>
        <taxon>Bacillales</taxon>
        <taxon>Bacillaceae</taxon>
        <taxon>Bacillus</taxon>
    </lineage>
</organism>
<dbReference type="EMBL" id="CP129013">
    <property type="protein sequence ID" value="WLR41628.1"/>
    <property type="molecule type" value="Genomic_DNA"/>
</dbReference>
<proteinExistence type="predicted"/>
<dbReference type="InterPro" id="IPR036209">
    <property type="entry name" value="YwmB-like_sf"/>
</dbReference>
<dbReference type="InterPro" id="IPR014794">
    <property type="entry name" value="DUF1779"/>
</dbReference>
<protein>
    <submittedName>
        <fullName evidence="1">YwmB family TATA-box binding protein</fullName>
    </submittedName>
</protein>
<accession>A0ABY9JTK7</accession>
<reference evidence="1 2" key="1">
    <citation type="submission" date="2023-06" db="EMBL/GenBank/DDBJ databases">
        <title>Five Gram-positive bacteria isolated from mangrove sediments in Shenzhen, Guangdong, China.</title>
        <authorList>
            <person name="Yu S."/>
            <person name="Zheng W."/>
            <person name="Huang Y."/>
        </authorList>
    </citation>
    <scope>NUCLEOTIDE SEQUENCE [LARGE SCALE GENOMIC DNA]</scope>
    <source>
        <strain evidence="1 2">SaN35-3</strain>
    </source>
</reference>
<dbReference type="SUPFAM" id="SSF143842">
    <property type="entry name" value="YwmB-like"/>
    <property type="match status" value="1"/>
</dbReference>
<evidence type="ECO:0000313" key="1">
    <source>
        <dbReference type="EMBL" id="WLR41628.1"/>
    </source>
</evidence>
<sequence>MKRWIIFLMLVTTLTFLIVPKAFRAHSLYKVENEVGKVQEIVKGLEDEHVDISGWSLYAKKRVNIDGEERKELMKQIQDLERPYTWSMIEDEKTSKLVGERINTDIHLKETLQIVTTLTNQSTQSYILYQATQERTSRMENLLKQTVSSHIVDIMGEDVKIFACVNGTLSGKMEGVLQKQANSLLKQFNAKTIEMLNEPNFISVSAYNEEWEQKLQTSNQELNIQIALREKKVGLDEITTVVVGTPIITSEY</sequence>